<keyword evidence="1" id="KW-1133">Transmembrane helix</keyword>
<gene>
    <name evidence="2" type="ORF">FSB76_21530</name>
</gene>
<feature type="transmembrane region" description="Helical" evidence="1">
    <location>
        <begin position="166"/>
        <end position="187"/>
    </location>
</feature>
<organism evidence="2 3">
    <name type="scientific">Mucilaginibacter ginsenosidivorax</name>
    <dbReference type="NCBI Taxonomy" id="862126"/>
    <lineage>
        <taxon>Bacteria</taxon>
        <taxon>Pseudomonadati</taxon>
        <taxon>Bacteroidota</taxon>
        <taxon>Sphingobacteriia</taxon>
        <taxon>Sphingobacteriales</taxon>
        <taxon>Sphingobacteriaceae</taxon>
        <taxon>Mucilaginibacter</taxon>
    </lineage>
</organism>
<dbReference type="EMBL" id="CP042437">
    <property type="protein sequence ID" value="QEC80570.1"/>
    <property type="molecule type" value="Genomic_DNA"/>
</dbReference>
<feature type="transmembrane region" description="Helical" evidence="1">
    <location>
        <begin position="93"/>
        <end position="112"/>
    </location>
</feature>
<feature type="transmembrane region" description="Helical" evidence="1">
    <location>
        <begin position="69"/>
        <end position="88"/>
    </location>
</feature>
<dbReference type="AlphaFoldDB" id="A0A5B8W982"/>
<evidence type="ECO:0000313" key="3">
    <source>
        <dbReference type="Proteomes" id="UP000321362"/>
    </source>
</evidence>
<reference evidence="2 3" key="1">
    <citation type="journal article" date="2013" name="J. Microbiol.">
        <title>Mucilaginibacter ginsenosidivorax sp. nov., with ginsenoside converting activity isolated from sediment.</title>
        <authorList>
            <person name="Kim J.K."/>
            <person name="Choi T.E."/>
            <person name="Liu Q.M."/>
            <person name="Park H.Y."/>
            <person name="Yi T.H."/>
            <person name="Yoon M.H."/>
            <person name="Kim S.C."/>
            <person name="Im W.T."/>
        </authorList>
    </citation>
    <scope>NUCLEOTIDE SEQUENCE [LARGE SCALE GENOMIC DNA]</scope>
    <source>
        <strain evidence="2 3">KHI28</strain>
    </source>
</reference>
<keyword evidence="3" id="KW-1185">Reference proteome</keyword>
<accession>A0A5B8W982</accession>
<evidence type="ECO:0000313" key="2">
    <source>
        <dbReference type="EMBL" id="QEC80570.1"/>
    </source>
</evidence>
<dbReference type="OrthoDB" id="5524812at2"/>
<proteinExistence type="predicted"/>
<feature type="transmembrane region" description="Helical" evidence="1">
    <location>
        <begin position="25"/>
        <end position="45"/>
    </location>
</feature>
<name>A0A5B8W982_9SPHI</name>
<dbReference type="Proteomes" id="UP000321362">
    <property type="component" value="Chromosome"/>
</dbReference>
<evidence type="ECO:0000256" key="1">
    <source>
        <dbReference type="SAM" id="Phobius"/>
    </source>
</evidence>
<keyword evidence="1" id="KW-0472">Membrane</keyword>
<sequence>MTDMNRLEELYYEAKTDKWFKRFAVFCRIALAAGFLIAGIVKIMGERFAAGLPHNNPLGHYFDALQLTGYYYTFIGIVQVITAILLLIPRTSLLGALMYFPIIVNICVLTYATRFDGTRGTTMMLLASLFLLIWDYDRLKHILPVKQQPKTDPHVVKKPLGMRLRVMFFGGSFVLVAFIIIGTFYLYDIVPGNAEDECRNQCASSKNPQACQVFCDCIYKKGQPLDSCLATFDKAKDIRKPGRK</sequence>
<protein>
    <submittedName>
        <fullName evidence="2">DoxX family protein</fullName>
    </submittedName>
</protein>
<keyword evidence="1" id="KW-0812">Transmembrane</keyword>
<dbReference type="KEGG" id="mgk:FSB76_21530"/>